<feature type="compositionally biased region" description="Basic and acidic residues" evidence="3">
    <location>
        <begin position="1545"/>
        <end position="1569"/>
    </location>
</feature>
<evidence type="ECO:0000259" key="4">
    <source>
        <dbReference type="PROSITE" id="PS50203"/>
    </source>
</evidence>
<dbReference type="CDD" id="cd22307">
    <property type="entry name" value="Adgb_C_mid-like"/>
    <property type="match status" value="1"/>
</dbReference>
<evidence type="ECO:0000313" key="6">
    <source>
        <dbReference type="EMBL" id="KAK2178265.1"/>
    </source>
</evidence>
<dbReference type="SUPFAM" id="SSF46458">
    <property type="entry name" value="Globin-like"/>
    <property type="match status" value="1"/>
</dbReference>
<dbReference type="SMART" id="SM00230">
    <property type="entry name" value="CysPc"/>
    <property type="match status" value="1"/>
</dbReference>
<evidence type="ECO:0000313" key="7">
    <source>
        <dbReference type="Proteomes" id="UP001209878"/>
    </source>
</evidence>
<dbReference type="Proteomes" id="UP001209878">
    <property type="component" value="Unassembled WGS sequence"/>
</dbReference>
<protein>
    <recommendedName>
        <fullName evidence="8">Androglobin</fullName>
    </recommendedName>
</protein>
<feature type="region of interest" description="Disordered" evidence="3">
    <location>
        <begin position="308"/>
        <end position="389"/>
    </location>
</feature>
<feature type="region of interest" description="Disordered" evidence="3">
    <location>
        <begin position="1429"/>
        <end position="1489"/>
    </location>
</feature>
<feature type="compositionally biased region" description="Low complexity" evidence="3">
    <location>
        <begin position="628"/>
        <end position="660"/>
    </location>
</feature>
<dbReference type="GO" id="GO:0004198">
    <property type="term" value="F:calcium-dependent cysteine-type endopeptidase activity"/>
    <property type="evidence" value="ECO:0007669"/>
    <property type="project" value="InterPro"/>
</dbReference>
<dbReference type="Pfam" id="PF22070">
    <property type="entry name" value="Androglobin_V"/>
    <property type="match status" value="1"/>
</dbReference>
<feature type="region of interest" description="Disordered" evidence="3">
    <location>
        <begin position="522"/>
        <end position="559"/>
    </location>
</feature>
<dbReference type="GO" id="GO:0006508">
    <property type="term" value="P:proteolysis"/>
    <property type="evidence" value="ECO:0007669"/>
    <property type="project" value="InterPro"/>
</dbReference>
<feature type="compositionally biased region" description="Basic and acidic residues" evidence="3">
    <location>
        <begin position="358"/>
        <end position="389"/>
    </location>
</feature>
<dbReference type="InterPro" id="IPR001300">
    <property type="entry name" value="Peptidase_C2_calpain_cat"/>
</dbReference>
<keyword evidence="2" id="KW-0175">Coiled coil</keyword>
<feature type="compositionally biased region" description="Polar residues" evidence="3">
    <location>
        <begin position="527"/>
        <end position="545"/>
    </location>
</feature>
<feature type="region of interest" description="Disordered" evidence="3">
    <location>
        <begin position="1527"/>
        <end position="1580"/>
    </location>
</feature>
<feature type="compositionally biased region" description="Low complexity" evidence="3">
    <location>
        <begin position="1448"/>
        <end position="1468"/>
    </location>
</feature>
<dbReference type="PANTHER" id="PTHR46298">
    <property type="entry name" value="ANDROGLOBIN"/>
    <property type="match status" value="1"/>
</dbReference>
<feature type="region of interest" description="Disordered" evidence="3">
    <location>
        <begin position="687"/>
        <end position="764"/>
    </location>
</feature>
<feature type="compositionally biased region" description="Basic and acidic residues" evidence="3">
    <location>
        <begin position="1841"/>
        <end position="1875"/>
    </location>
</feature>
<keyword evidence="7" id="KW-1185">Reference proteome</keyword>
<feature type="compositionally biased region" description="Basic and acidic residues" evidence="3">
    <location>
        <begin position="1651"/>
        <end position="1672"/>
    </location>
</feature>
<dbReference type="PROSITE" id="PS50096">
    <property type="entry name" value="IQ"/>
    <property type="match status" value="1"/>
</dbReference>
<feature type="compositionally biased region" description="Polar residues" evidence="3">
    <location>
        <begin position="12"/>
        <end position="29"/>
    </location>
</feature>
<dbReference type="GO" id="GO:0019825">
    <property type="term" value="F:oxygen binding"/>
    <property type="evidence" value="ECO:0007669"/>
    <property type="project" value="InterPro"/>
</dbReference>
<comment type="caution">
    <text evidence="6">The sequence shown here is derived from an EMBL/GenBank/DDBJ whole genome shotgun (WGS) entry which is preliminary data.</text>
</comment>
<feature type="compositionally biased region" description="Basic and acidic residues" evidence="3">
    <location>
        <begin position="689"/>
        <end position="702"/>
    </location>
</feature>
<proteinExistence type="predicted"/>
<reference evidence="6" key="1">
    <citation type="journal article" date="2023" name="Mol. Biol. Evol.">
        <title>Third-Generation Sequencing Reveals the Adaptive Role of the Epigenome in Three Deep-Sea Polychaetes.</title>
        <authorList>
            <person name="Perez M."/>
            <person name="Aroh O."/>
            <person name="Sun Y."/>
            <person name="Lan Y."/>
            <person name="Juniper S.K."/>
            <person name="Young C.R."/>
            <person name="Angers B."/>
            <person name="Qian P.Y."/>
        </authorList>
    </citation>
    <scope>NUCLEOTIDE SEQUENCE</scope>
    <source>
        <strain evidence="6">R07B-5</strain>
    </source>
</reference>
<feature type="compositionally biased region" description="Basic residues" evidence="3">
    <location>
        <begin position="1895"/>
        <end position="1908"/>
    </location>
</feature>
<evidence type="ECO:0000256" key="3">
    <source>
        <dbReference type="SAM" id="MobiDB-lite"/>
    </source>
</evidence>
<feature type="coiled-coil region" evidence="2">
    <location>
        <begin position="1729"/>
        <end position="1770"/>
    </location>
</feature>
<feature type="region of interest" description="Disordered" evidence="3">
    <location>
        <begin position="1112"/>
        <end position="1150"/>
    </location>
</feature>
<dbReference type="GO" id="GO:0020037">
    <property type="term" value="F:heme binding"/>
    <property type="evidence" value="ECO:0007669"/>
    <property type="project" value="InterPro"/>
</dbReference>
<dbReference type="InterPro" id="IPR053033">
    <property type="entry name" value="Androglobin-like"/>
</dbReference>
<sequence length="1908" mass="214225">MQAKAPKKSPLGNRSGSATAREAGSTSASPAVDSKKRGYAVIWPEWNDVDVNAEKWETVHKGGKEKEKGKSPVVSHFFDDPDGRIELPHSLKVDYWKRPQEFIVDTTPVIVDQNYLSSFDLLSANETVHESELMRYITSEIMALWKHSRMKHSQTDSATNLDPNLPFDGEYIYTWRPWEHIYAINKVTKGPTIPLYNPNGKYVVRLYWLGCWRKIIVDDTIPHNEADQMLLPATTRPHEIWPMLLTKALIKVASLDYYGGNNACEFGDFSAIHCLTGWLPEPIPLQMGHTEEIWELLRASLPEFKLPELPSTEEKAMSEERNKEETPVEIKDEKSEKEKSNLEKVEQAAKASVPAKGGKPEKDKGKDDKKDKKGQEKDKAKEKSIVQDELPIPDHPEYMVFATYLGPLKYPIKVSALSDMATSSEQLRLAGFSHLYPHPVNIKQTRSCPLEPPPPPEKIPAWKLIRPRKKRVTPSDEPIRKLSFKLALFNRSRSPRNPSRHLEITSPFINYKVSPVPIPAEIHRPRSTLTRGSTRVSSRPGTANPPSIEEGDEDVQQSDTNVDMAETQNLLTVDNLPQETKLSEAETVSDLDPHTEEVWRQLLHPFLDQGGGSEPKKRCSISSGKTRSTMSGKSHSSISSPSSLSPQPVGSRSSSAQSDQSLLGDLSLLDMTKQLDPAAVLHRVAAHHRVQEKVSGKDKLGGGEKSAGKKRALSSKTKSEKSDKPEKPEKSDKSEKEADRGKSPGGKKKGASNRDSADSKQKPTEKLNALGNAVDADDLSAALIETQMDEPGAEEAGSEVKVAEMSTTMQDIWMDFPVLCKCFKTLYIYHKPQTYPHNNKHSDIKTAVEKTPEEKQQNFLFVDNLKPTDIVVSFSALSHWNDPPPPTKEDSKLNLTRRDRESRCDALANENSSVTEAVASQHEAAHQEPLTPGLLIAEPYSWKSLITGQPILRLRTTSIRTAVLSLPEGRHVLRFNMTSPLGCHLHICSTVNFVFGEEERVMAELTKESCRFTDSAVQLMTSLGKCITNFNDGEMFRTAWDEFYSCHCPYRNDPTASKRYHSEIFKEAFYQMLRKALVEPQLVSQEMALAWRAFMFDCTSKNILGLQYSSSSRPTTGITSDRGSAKKGTGAKRREPQEPKVDAVKNREPTPEDHVAAVKIQMFWRGFHVRYVKAARTPGTEENLHTHELLQKAWPVLEANLEQNGLFLFRNMFKLAPELLPKYPFYKDEWNKISYSDYQGNYPEQASNTWFVVFREVFQVVEDMLCMPKLYTSIPTCMLRVVNNDTGEEIPRIFQKVAPYVYKKNTQGYTFVAEARSVDQGIAPGRWRLRLIGSLTPLPTPQHGEVNSAFQTNEIHDFYVPNNRNIIFRYSVKVSDDHLVSLQMATSKSDVVVRLEILDNEEVKTTATGKGHIVLPAFIFQKDPLPATPVVSSQTATQEEDASRRSGSRMSAGRHGSVLSKVHGSSSSQALQGKKPRTGSGANDGRGSPHKYIIQATVLRNSWPLSESQWVFVQGLKEMEKAEIKVMSKDAITSPQPKAVPSKDTTTKGKDKGGKKAGGKGDKDKDTKASSRPPSQHFDLTKPNWVLRVVSDATCAEEIEVKKDTERVDEIRAMKKAWEDAEPGRAAKAMQSRLQYLSTHLVKLPGDEEELGKSDASRSDVTKSGEEEKVPEVDNLQPGDDRTSPALDDPDPVLTLENPNPPVSKDVLQEIDLTPFIRETTGEVRLLDLEELQRQLDEKQREIQEFRLYREQVEKRRDTERQERNKLKIRQLELFEEMQRRTDCGRSAIIIVREVYRRTLHPLNLGDLGHRDSSRSPTPVASPVHSPPPSGDSTPSPVPPDEAHATLDALRAEVNEPREAFRQRLLAEEQRRQEELAAADAALRAEQERNAPSPKGKKSPKAKSAKKK</sequence>
<feature type="region of interest" description="Disordered" evidence="3">
    <location>
        <begin position="1"/>
        <end position="34"/>
    </location>
</feature>
<dbReference type="EMBL" id="JAODUO010000550">
    <property type="protein sequence ID" value="KAK2178265.1"/>
    <property type="molecule type" value="Genomic_DNA"/>
</dbReference>
<feature type="domain" description="Globin" evidence="5">
    <location>
        <begin position="986"/>
        <end position="1215"/>
    </location>
</feature>
<feature type="compositionally biased region" description="Basic and acidic residues" evidence="3">
    <location>
        <begin position="1132"/>
        <end position="1150"/>
    </location>
</feature>
<evidence type="ECO:0008006" key="8">
    <source>
        <dbReference type="Google" id="ProtNLM"/>
    </source>
</evidence>
<dbReference type="InterPro" id="IPR054095">
    <property type="entry name" value="Androglobin_V"/>
</dbReference>
<dbReference type="PANTHER" id="PTHR46298:SF1">
    <property type="entry name" value="ANDROGLOBIN"/>
    <property type="match status" value="1"/>
</dbReference>
<dbReference type="PROSITE" id="PS50203">
    <property type="entry name" value="CALPAIN_CAT"/>
    <property type="match status" value="1"/>
</dbReference>
<dbReference type="Gene3D" id="1.10.490.10">
    <property type="entry name" value="Globins"/>
    <property type="match status" value="2"/>
</dbReference>
<dbReference type="Pfam" id="PF00648">
    <property type="entry name" value="Peptidase_C2"/>
    <property type="match status" value="1"/>
</dbReference>
<feature type="compositionally biased region" description="Polar residues" evidence="3">
    <location>
        <begin position="1112"/>
        <end position="1122"/>
    </location>
</feature>
<evidence type="ECO:0000256" key="1">
    <source>
        <dbReference type="PROSITE-ProRule" id="PRU00239"/>
    </source>
</evidence>
<evidence type="ECO:0000259" key="5">
    <source>
        <dbReference type="PROSITE" id="PS52042"/>
    </source>
</evidence>
<feature type="region of interest" description="Disordered" evidence="3">
    <location>
        <begin position="1804"/>
        <end position="1908"/>
    </location>
</feature>
<comment type="caution">
    <text evidence="1">Lacks conserved residue(s) required for the propagation of feature annotation.</text>
</comment>
<feature type="region of interest" description="Disordered" evidence="3">
    <location>
        <begin position="1647"/>
        <end position="1705"/>
    </location>
</feature>
<accession>A0AAD9KVU7</accession>
<feature type="compositionally biased region" description="Pro residues" evidence="3">
    <location>
        <begin position="1825"/>
        <end position="1840"/>
    </location>
</feature>
<dbReference type="SUPFAM" id="SSF54001">
    <property type="entry name" value="Cysteine proteinases"/>
    <property type="match status" value="1"/>
</dbReference>
<feature type="compositionally biased region" description="Basic and acidic residues" evidence="3">
    <location>
        <begin position="717"/>
        <end position="742"/>
    </location>
</feature>
<gene>
    <name evidence="6" type="ORF">NP493_550g03000</name>
</gene>
<dbReference type="InterPro" id="IPR012292">
    <property type="entry name" value="Globin/Proto"/>
</dbReference>
<dbReference type="Pfam" id="PF22068">
    <property type="entry name" value="Androglobin_II"/>
    <property type="match status" value="1"/>
</dbReference>
<feature type="compositionally biased region" description="Basic and acidic residues" evidence="3">
    <location>
        <begin position="312"/>
        <end position="347"/>
    </location>
</feature>
<feature type="region of interest" description="Disordered" evidence="3">
    <location>
        <begin position="605"/>
        <end position="660"/>
    </location>
</feature>
<dbReference type="InterPro" id="IPR054094">
    <property type="entry name" value="Androglobin_IV"/>
</dbReference>
<dbReference type="InterPro" id="IPR009050">
    <property type="entry name" value="Globin-like_sf"/>
</dbReference>
<dbReference type="InterPro" id="IPR057249">
    <property type="entry name" value="Globin_CP_ADGB"/>
</dbReference>
<feature type="domain" description="Calpain catalytic" evidence="4">
    <location>
        <begin position="96"/>
        <end position="297"/>
    </location>
</feature>
<dbReference type="InterPro" id="IPR054093">
    <property type="entry name" value="Androglobin_II"/>
</dbReference>
<feature type="compositionally biased region" description="Basic and acidic residues" evidence="3">
    <location>
        <begin position="755"/>
        <end position="764"/>
    </location>
</feature>
<dbReference type="Pfam" id="PF22069">
    <property type="entry name" value="Androglobin_IV"/>
    <property type="match status" value="1"/>
</dbReference>
<dbReference type="InterPro" id="IPR038765">
    <property type="entry name" value="Papain-like_cys_pep_sf"/>
</dbReference>
<dbReference type="PROSITE" id="PS52042">
    <property type="entry name" value="GLOBIN_CP_ADGB"/>
    <property type="match status" value="1"/>
</dbReference>
<evidence type="ECO:0000256" key="2">
    <source>
        <dbReference type="SAM" id="Coils"/>
    </source>
</evidence>
<organism evidence="6 7">
    <name type="scientific">Ridgeia piscesae</name>
    <name type="common">Tubeworm</name>
    <dbReference type="NCBI Taxonomy" id="27915"/>
    <lineage>
        <taxon>Eukaryota</taxon>
        <taxon>Metazoa</taxon>
        <taxon>Spiralia</taxon>
        <taxon>Lophotrochozoa</taxon>
        <taxon>Annelida</taxon>
        <taxon>Polychaeta</taxon>
        <taxon>Sedentaria</taxon>
        <taxon>Canalipalpata</taxon>
        <taxon>Sabellida</taxon>
        <taxon>Siboglinidae</taxon>
        <taxon>Ridgeia</taxon>
    </lineage>
</organism>
<name>A0AAD9KVU7_RIDPI</name>